<dbReference type="AlphaFoldDB" id="A0A0H5QPC8"/>
<reference evidence="1" key="1">
    <citation type="submission" date="2015-04" db="EMBL/GenBank/DDBJ databases">
        <title>The genome sequence of the plant pathogenic Rhizarian Plasmodiophora brassicae reveals insights in its biotrophic life cycle and the origin of chitin synthesis.</title>
        <authorList>
            <person name="Schwelm A."/>
            <person name="Fogelqvist J."/>
            <person name="Knaust A."/>
            <person name="Julke S."/>
            <person name="Lilja T."/>
            <person name="Dhandapani V."/>
            <person name="Bonilla-Rosso G."/>
            <person name="Karlsson M."/>
            <person name="Shevchenko A."/>
            <person name="Choi S.R."/>
            <person name="Kim H.G."/>
            <person name="Park J.Y."/>
            <person name="Lim Y.P."/>
            <person name="Ludwig-Muller J."/>
            <person name="Dixelius C."/>
        </authorList>
    </citation>
    <scope>NUCLEOTIDE SEQUENCE</scope>
    <source>
        <tissue evidence="1">Potato root galls</tissue>
    </source>
</reference>
<name>A0A0H5QPC8_9EUKA</name>
<feature type="non-terminal residue" evidence="1">
    <location>
        <position position="1"/>
    </location>
</feature>
<feature type="non-terminal residue" evidence="1">
    <location>
        <position position="199"/>
    </location>
</feature>
<proteinExistence type="predicted"/>
<protein>
    <submittedName>
        <fullName evidence="1">Uncharacterized protein</fullName>
    </submittedName>
</protein>
<evidence type="ECO:0000313" key="1">
    <source>
        <dbReference type="EMBL" id="CRZ03908.1"/>
    </source>
</evidence>
<sequence>LHHGVQTLFFNILREDESIRKYLMNPDQGLALPGLIVPSLKWHELTIAQHVLDDLHATNAGNMSSYHVELLGACMRTLTSIPSHESQQWHNIQRSLFDYVLVELCDPDHVMTAVKIMIKIMEKPETADIISEAFVSGAINGIFKHVFGPVANARCAEEMIGLLQLMSEWDRGRHAQAISNTLMKFSNDTIESGIDLIRQ</sequence>
<accession>A0A0H5QPC8</accession>
<dbReference type="EMBL" id="HACM01003466">
    <property type="protein sequence ID" value="CRZ03908.1"/>
    <property type="molecule type" value="Transcribed_RNA"/>
</dbReference>
<organism evidence="1">
    <name type="scientific">Spongospora subterranea</name>
    <dbReference type="NCBI Taxonomy" id="70186"/>
    <lineage>
        <taxon>Eukaryota</taxon>
        <taxon>Sar</taxon>
        <taxon>Rhizaria</taxon>
        <taxon>Endomyxa</taxon>
        <taxon>Phytomyxea</taxon>
        <taxon>Plasmodiophorida</taxon>
        <taxon>Plasmodiophoridae</taxon>
        <taxon>Spongospora</taxon>
    </lineage>
</organism>